<dbReference type="Proteomes" id="UP000216020">
    <property type="component" value="Unassembled WGS sequence"/>
</dbReference>
<dbReference type="EMBL" id="NEVM01000005">
    <property type="protein sequence ID" value="OZI30199.1"/>
    <property type="molecule type" value="Genomic_DNA"/>
</dbReference>
<comment type="caution">
    <text evidence="2">The sequence shown here is derived from an EMBL/GenBank/DDBJ whole genome shotgun (WGS) entry which is preliminary data.</text>
</comment>
<feature type="signal peptide" evidence="1">
    <location>
        <begin position="1"/>
        <end position="20"/>
    </location>
</feature>
<reference evidence="3" key="1">
    <citation type="submission" date="2017-05" db="EMBL/GenBank/DDBJ databases">
        <title>Complete and WGS of Bordetella genogroups.</title>
        <authorList>
            <person name="Spilker T."/>
            <person name="Lipuma J."/>
        </authorList>
    </citation>
    <scope>NUCLEOTIDE SEQUENCE [LARGE SCALE GENOMIC DNA]</scope>
    <source>
        <strain evidence="3">AU16122</strain>
    </source>
</reference>
<gene>
    <name evidence="2" type="ORF">CAL29_19255</name>
</gene>
<evidence type="ECO:0000313" key="2">
    <source>
        <dbReference type="EMBL" id="OZI30199.1"/>
    </source>
</evidence>
<keyword evidence="3" id="KW-1185">Reference proteome</keyword>
<name>A0A261RYP3_9BORD</name>
<sequence length="426" mass="48441">MRRTLAAAGLALCGAPVAGAPGPAEWAVQLGSSYQYQNNPARLPDSSSDIHGAGISVKSLGLGLRMPLLSDDTRLDIGGTLSDARYTSNKQLDHQPRNLLSTLYWRATPLLAGRFDYGYQNQLASNLGLTWPDRDLQARDNKSAEIGLRITDRLTLPVISVFRNGTRYDQASNQTLYNRTDTGWQLSGRYAGYGRSIAQMGLRHTNVDYYDRTAALVSTIDNRYTDNEAFLGARWDYSPKTLLQGRIGLLKRDYDNLTDRDTRLFTFEGRATWDYSPKTRVDLHLWRRPYAYDDDPTVLYSVQTGGLAAFTWRPTVKTALSLGIEHSRQRNTAFTGGDGEVLQIWRLGARLQWQHTENLRWIMDVYHDRQRGNSTQDSYNQNFVRIGFEYTFGSRQKESLRKMMQPADCLWRRPDLAMCDPINEEP</sequence>
<evidence type="ECO:0000313" key="3">
    <source>
        <dbReference type="Proteomes" id="UP000216020"/>
    </source>
</evidence>
<dbReference type="RefSeq" id="WP_094854635.1">
    <property type="nucleotide sequence ID" value="NZ_NEVM01000005.1"/>
</dbReference>
<evidence type="ECO:0000256" key="1">
    <source>
        <dbReference type="SAM" id="SignalP"/>
    </source>
</evidence>
<feature type="chain" id="PRO_5012943988" description="Outer membrane protein beta-barrel domain-containing protein" evidence="1">
    <location>
        <begin position="21"/>
        <end position="426"/>
    </location>
</feature>
<organism evidence="2 3">
    <name type="scientific">Bordetella genomosp. 10</name>
    <dbReference type="NCBI Taxonomy" id="1416804"/>
    <lineage>
        <taxon>Bacteria</taxon>
        <taxon>Pseudomonadati</taxon>
        <taxon>Pseudomonadota</taxon>
        <taxon>Betaproteobacteria</taxon>
        <taxon>Burkholderiales</taxon>
        <taxon>Alcaligenaceae</taxon>
        <taxon>Bordetella</taxon>
    </lineage>
</organism>
<dbReference type="OrthoDB" id="8671749at2"/>
<evidence type="ECO:0008006" key="4">
    <source>
        <dbReference type="Google" id="ProtNLM"/>
    </source>
</evidence>
<keyword evidence="1" id="KW-0732">Signal</keyword>
<proteinExistence type="predicted"/>
<accession>A0A261RYP3</accession>
<dbReference type="AlphaFoldDB" id="A0A261RYP3"/>
<protein>
    <recommendedName>
        <fullName evidence="4">Outer membrane protein beta-barrel domain-containing protein</fullName>
    </recommendedName>
</protein>